<name>A0A9X8MXF2_9ACTN</name>
<dbReference type="RefSeq" id="WP_073445537.1">
    <property type="nucleotide sequence ID" value="NZ_FRBK01000009.1"/>
</dbReference>
<comment type="caution">
    <text evidence="1">The sequence shown here is derived from an EMBL/GenBank/DDBJ whole genome shotgun (WGS) entry which is preliminary data.</text>
</comment>
<dbReference type="Proteomes" id="UP000184388">
    <property type="component" value="Unassembled WGS sequence"/>
</dbReference>
<dbReference type="InterPro" id="IPR045592">
    <property type="entry name" value="DUF6461"/>
</dbReference>
<accession>A0A9X8MXF2</accession>
<reference evidence="2" key="1">
    <citation type="submission" date="2016-11" db="EMBL/GenBank/DDBJ databases">
        <authorList>
            <person name="Jaros S."/>
            <person name="Januszkiewicz K."/>
            <person name="Wedrychowicz H."/>
        </authorList>
    </citation>
    <scope>NUCLEOTIDE SEQUENCE [LARGE SCALE GENOMIC DNA]</scope>
    <source>
        <strain evidence="2">CGMCC 4.3555</strain>
    </source>
</reference>
<evidence type="ECO:0000313" key="1">
    <source>
        <dbReference type="EMBL" id="SHM19561.1"/>
    </source>
</evidence>
<proteinExistence type="predicted"/>
<evidence type="ECO:0000313" key="2">
    <source>
        <dbReference type="Proteomes" id="UP000184388"/>
    </source>
</evidence>
<sequence>MSDGIQGLIDREDDWYHHVIFARGITPEGLAPRRGGRPGSVPSPITADEAEALTGDYGTDDEDLIRISSSGAWSIALEYGLPTGRERLAEISRDEVEVVHLDPQPDHPPKMFAYARNGVEVCSFGIGEEDTRWGEQPDFLLPELAQAGVLTPDGESARPEDEPYRDRDRATLAVLEARFGLCLPPGLEQQPLPAFVIP</sequence>
<dbReference type="AlphaFoldDB" id="A0A9X8MXF2"/>
<organism evidence="1 2">
    <name type="scientific">Streptomyces yunnanensis</name>
    <dbReference type="NCBI Taxonomy" id="156453"/>
    <lineage>
        <taxon>Bacteria</taxon>
        <taxon>Bacillati</taxon>
        <taxon>Actinomycetota</taxon>
        <taxon>Actinomycetes</taxon>
        <taxon>Kitasatosporales</taxon>
        <taxon>Streptomycetaceae</taxon>
        <taxon>Streptomyces</taxon>
    </lineage>
</organism>
<dbReference type="Pfam" id="PF20062">
    <property type="entry name" value="DUF6461"/>
    <property type="match status" value="1"/>
</dbReference>
<dbReference type="EMBL" id="FRBK01000009">
    <property type="protein sequence ID" value="SHM19561.1"/>
    <property type="molecule type" value="Genomic_DNA"/>
</dbReference>
<protein>
    <submittedName>
        <fullName evidence="1">Uncharacterized protein</fullName>
    </submittedName>
</protein>
<gene>
    <name evidence="1" type="ORF">SAMN05216268_10980</name>
</gene>